<dbReference type="HOGENOM" id="CLU_1617794_0_0_9"/>
<protein>
    <submittedName>
        <fullName evidence="2">Uncharacterized protein</fullName>
    </submittedName>
</protein>
<geneLocation type="plasmid" evidence="2 3">
    <name>pRUMAL01</name>
</geneLocation>
<evidence type="ECO:0000313" key="3">
    <source>
        <dbReference type="Proteomes" id="UP000006919"/>
    </source>
</evidence>
<dbReference type="Proteomes" id="UP000006919">
    <property type="component" value="Plasmid pRUMAL01"/>
</dbReference>
<evidence type="ECO:0000256" key="1">
    <source>
        <dbReference type="SAM" id="MobiDB-lite"/>
    </source>
</evidence>
<accession>E6UJF6</accession>
<proteinExistence type="predicted"/>
<dbReference type="EMBL" id="CP002404">
    <property type="protein sequence ID" value="ADU23802.1"/>
    <property type="molecule type" value="Genomic_DNA"/>
</dbReference>
<name>E6UJF6_RUMA7</name>
<organism evidence="2 3">
    <name type="scientific">Ruminococcus albus (strain ATCC 27210 / DSM 20455 / JCM 14654 / NCDO 2250 / 7)</name>
    <dbReference type="NCBI Taxonomy" id="697329"/>
    <lineage>
        <taxon>Bacteria</taxon>
        <taxon>Bacillati</taxon>
        <taxon>Bacillota</taxon>
        <taxon>Clostridia</taxon>
        <taxon>Eubacteriales</taxon>
        <taxon>Oscillospiraceae</taxon>
        <taxon>Ruminococcus</taxon>
    </lineage>
</organism>
<dbReference type="KEGG" id="ral:Rumal_3340"/>
<reference evidence="3" key="1">
    <citation type="journal article" date="2011" name="J. Bacteriol.">
        <title>Complete genome of the cellulolytic ruminal bacterium Ruminococcus albus 7.</title>
        <authorList>
            <person name="Suen G."/>
            <person name="Stevenson D.M."/>
            <person name="Bruce D.C."/>
            <person name="Chertkov O."/>
            <person name="Copeland A."/>
            <person name="Cheng J.F."/>
            <person name="Detter C."/>
            <person name="Detter J.C."/>
            <person name="Goodwin L.A."/>
            <person name="Han C.S."/>
            <person name="Hauser L.J."/>
            <person name="Ivanova N.N."/>
            <person name="Kyrpides N.C."/>
            <person name="Land M.L."/>
            <person name="Lapidus A."/>
            <person name="Lucas S."/>
            <person name="Ovchinnikova G."/>
            <person name="Pitluck S."/>
            <person name="Tapia R."/>
            <person name="Woyke T."/>
            <person name="Boyum J."/>
            <person name="Mead D."/>
            <person name="Weimer P.J."/>
        </authorList>
    </citation>
    <scope>NUCLEOTIDE SEQUENCE [LARGE SCALE GENOMIC DNA]</scope>
    <source>
        <strain evidence="3">ATCC 27210 / DSM 20455 / JCM 14654 / NCDO 2250 / 7</strain>
        <plasmid evidence="3">pRUMAL01</plasmid>
    </source>
</reference>
<gene>
    <name evidence="2" type="ordered locus">Rumal_3340</name>
</gene>
<keyword evidence="2" id="KW-0614">Plasmid</keyword>
<feature type="region of interest" description="Disordered" evidence="1">
    <location>
        <begin position="30"/>
        <end position="59"/>
    </location>
</feature>
<dbReference type="AlphaFoldDB" id="E6UJF6"/>
<sequence length="164" mass="18947">MLIEDGKLLYLVSDDPELQKEMRILESKYSGSPEAERLPLTPIEMPDTAPEPKINNTKLPDTIDVKSAMSQWSEKTTEDKKKLIRTVISYIRSVKEDANLSYAEKINKFPKDIPDLVRPIYRDVVRGKGFKKLSDLLNDGSQDFESIFNEILERLRNMIKPYLN</sequence>
<evidence type="ECO:0000313" key="2">
    <source>
        <dbReference type="EMBL" id="ADU23802.1"/>
    </source>
</evidence>
<dbReference type="RefSeq" id="WP_013483352.1">
    <property type="nucleotide sequence ID" value="NC_014824.1"/>
</dbReference>